<dbReference type="GO" id="GO:0005829">
    <property type="term" value="C:cytosol"/>
    <property type="evidence" value="ECO:0007669"/>
    <property type="project" value="TreeGrafter"/>
</dbReference>
<dbReference type="CDD" id="cd00448">
    <property type="entry name" value="YjgF_YER057c_UK114_family"/>
    <property type="match status" value="1"/>
</dbReference>
<evidence type="ECO:0000313" key="2">
    <source>
        <dbReference type="EMBL" id="QFZ23276.1"/>
    </source>
</evidence>
<dbReference type="InterPro" id="IPR006175">
    <property type="entry name" value="YjgF/YER057c/UK114"/>
</dbReference>
<dbReference type="InterPro" id="IPR035959">
    <property type="entry name" value="RutC-like_sf"/>
</dbReference>
<name>A0A5Q0HAK5_SACSY</name>
<gene>
    <name evidence="2" type="ORF">EKG83_42775</name>
</gene>
<comment type="similarity">
    <text evidence="1">Belongs to the RutC family.</text>
</comment>
<dbReference type="OrthoDB" id="9815126at2"/>
<evidence type="ECO:0000256" key="1">
    <source>
        <dbReference type="ARBA" id="ARBA00010552"/>
    </source>
</evidence>
<dbReference type="KEGG" id="ssyi:EKG83_42775"/>
<dbReference type="SUPFAM" id="SSF55298">
    <property type="entry name" value="YjgF-like"/>
    <property type="match status" value="1"/>
</dbReference>
<dbReference type="Pfam" id="PF01042">
    <property type="entry name" value="Ribonuc_L-PSP"/>
    <property type="match status" value="1"/>
</dbReference>
<reference evidence="3" key="1">
    <citation type="journal article" date="2021" name="Curr. Microbiol.">
        <title>Complete genome of nocamycin-producing strain Saccharothrix syringae NRRL B-16468 reveals the biosynthetic potential for secondary metabolites.</title>
        <authorList>
            <person name="Mo X."/>
            <person name="Yang S."/>
        </authorList>
    </citation>
    <scope>NUCLEOTIDE SEQUENCE [LARGE SCALE GENOMIC DNA]</scope>
    <source>
        <strain evidence="3">ATCC 51364 / DSM 43886 / JCM 6844 / KCTC 9398 / NBRC 14523 / NRRL B-16468 / INA 2240</strain>
    </source>
</reference>
<protein>
    <submittedName>
        <fullName evidence="2">RidA family protein</fullName>
    </submittedName>
</protein>
<evidence type="ECO:0000313" key="3">
    <source>
        <dbReference type="Proteomes" id="UP000325787"/>
    </source>
</evidence>
<dbReference type="PANTHER" id="PTHR11803">
    <property type="entry name" value="2-IMINOBUTANOATE/2-IMINOPROPANOATE DEAMINASE RIDA"/>
    <property type="match status" value="1"/>
</dbReference>
<dbReference type="AlphaFoldDB" id="A0A5Q0HAK5"/>
<keyword evidence="3" id="KW-1185">Reference proteome</keyword>
<dbReference type="GO" id="GO:0019239">
    <property type="term" value="F:deaminase activity"/>
    <property type="evidence" value="ECO:0007669"/>
    <property type="project" value="TreeGrafter"/>
</dbReference>
<proteinExistence type="inferred from homology"/>
<dbReference type="PANTHER" id="PTHR11803:SF58">
    <property type="entry name" value="PROTEIN HMF1-RELATED"/>
    <property type="match status" value="1"/>
</dbReference>
<dbReference type="EMBL" id="CP034550">
    <property type="protein sequence ID" value="QFZ23276.1"/>
    <property type="molecule type" value="Genomic_DNA"/>
</dbReference>
<organism evidence="2 3">
    <name type="scientific">Saccharothrix syringae</name>
    <name type="common">Nocardiopsis syringae</name>
    <dbReference type="NCBI Taxonomy" id="103733"/>
    <lineage>
        <taxon>Bacteria</taxon>
        <taxon>Bacillati</taxon>
        <taxon>Actinomycetota</taxon>
        <taxon>Actinomycetes</taxon>
        <taxon>Pseudonocardiales</taxon>
        <taxon>Pseudonocardiaceae</taxon>
        <taxon>Saccharothrix</taxon>
    </lineage>
</organism>
<sequence>MSTVTDGHSDAAEPAFTLGPYSPATRAGNLVFTSAQSGVDPATNEVPPGGFEAECRQAFANLSRTLKAAGAELAEVVKMTVLYTDLSYLPVINEIFTETFPDTPPARTAAVVRLAGNRRIAIDAIAATS</sequence>
<accession>A0A5Q0HAK5</accession>
<dbReference type="Proteomes" id="UP000325787">
    <property type="component" value="Chromosome"/>
</dbReference>
<dbReference type="Gene3D" id="3.30.1330.40">
    <property type="entry name" value="RutC-like"/>
    <property type="match status" value="1"/>
</dbReference>